<feature type="domain" description="Cyclic nucleotide-binding" evidence="4">
    <location>
        <begin position="17"/>
        <end position="121"/>
    </location>
</feature>
<reference evidence="6 7" key="1">
    <citation type="submission" date="2016-10" db="EMBL/GenBank/DDBJ databases">
        <authorList>
            <person name="de Groot N.N."/>
        </authorList>
    </citation>
    <scope>NUCLEOTIDE SEQUENCE [LARGE SCALE GENOMIC DNA]</scope>
    <source>
        <strain evidence="6 7">DSM 21035</strain>
    </source>
</reference>
<dbReference type="InterPro" id="IPR018490">
    <property type="entry name" value="cNMP-bd_dom_sf"/>
</dbReference>
<dbReference type="PANTHER" id="PTHR24567:SF26">
    <property type="entry name" value="REGULATORY PROTEIN YEIL"/>
    <property type="match status" value="1"/>
</dbReference>
<keyword evidence="3" id="KW-0804">Transcription</keyword>
<dbReference type="GO" id="GO:0003700">
    <property type="term" value="F:DNA-binding transcription factor activity"/>
    <property type="evidence" value="ECO:0007669"/>
    <property type="project" value="TreeGrafter"/>
</dbReference>
<dbReference type="PANTHER" id="PTHR24567">
    <property type="entry name" value="CRP FAMILY TRANSCRIPTIONAL REGULATORY PROTEIN"/>
    <property type="match status" value="1"/>
</dbReference>
<dbReference type="OrthoDB" id="1426605at2"/>
<feature type="domain" description="HTH crp-type" evidence="5">
    <location>
        <begin position="152"/>
        <end position="218"/>
    </location>
</feature>
<keyword evidence="1" id="KW-0805">Transcription regulation</keyword>
<dbReference type="Proteomes" id="UP000198999">
    <property type="component" value="Unassembled WGS sequence"/>
</dbReference>
<evidence type="ECO:0000259" key="5">
    <source>
        <dbReference type="PROSITE" id="PS51063"/>
    </source>
</evidence>
<name>A0A1H9KAM1_9FLAO</name>
<dbReference type="EMBL" id="FOFN01000004">
    <property type="protein sequence ID" value="SEQ95977.1"/>
    <property type="molecule type" value="Genomic_DNA"/>
</dbReference>
<dbReference type="InterPro" id="IPR036388">
    <property type="entry name" value="WH-like_DNA-bd_sf"/>
</dbReference>
<dbReference type="AlphaFoldDB" id="A0A1H9KAM1"/>
<proteinExistence type="predicted"/>
<dbReference type="PROSITE" id="PS51063">
    <property type="entry name" value="HTH_CRP_2"/>
    <property type="match status" value="1"/>
</dbReference>
<dbReference type="Pfam" id="PF00027">
    <property type="entry name" value="cNMP_binding"/>
    <property type="match status" value="1"/>
</dbReference>
<dbReference type="RefSeq" id="WP_092580431.1">
    <property type="nucleotide sequence ID" value="NZ_FOFN01000004.1"/>
</dbReference>
<dbReference type="SUPFAM" id="SSF46785">
    <property type="entry name" value="Winged helix' DNA-binding domain"/>
    <property type="match status" value="1"/>
</dbReference>
<dbReference type="InterPro" id="IPR000595">
    <property type="entry name" value="cNMP-bd_dom"/>
</dbReference>
<keyword evidence="2" id="KW-0238">DNA-binding</keyword>
<dbReference type="Pfam" id="PF13545">
    <property type="entry name" value="HTH_Crp_2"/>
    <property type="match status" value="1"/>
</dbReference>
<protein>
    <submittedName>
        <fullName evidence="6">CRP/FNR family transcriptional regulator, anaerobic regulatory protein</fullName>
    </submittedName>
</protein>
<dbReference type="InterPro" id="IPR012318">
    <property type="entry name" value="HTH_CRP"/>
</dbReference>
<keyword evidence="7" id="KW-1185">Reference proteome</keyword>
<dbReference type="STRING" id="419940.SAMN05421824_2675"/>
<evidence type="ECO:0000256" key="1">
    <source>
        <dbReference type="ARBA" id="ARBA00023015"/>
    </source>
</evidence>
<evidence type="ECO:0000313" key="7">
    <source>
        <dbReference type="Proteomes" id="UP000198999"/>
    </source>
</evidence>
<dbReference type="InterPro" id="IPR036390">
    <property type="entry name" value="WH_DNA-bd_sf"/>
</dbReference>
<sequence length="224" mass="26320">MFLTQENVLLSLQNNPIFREFPDEQLSILLKDSALKTFNKRTCFISSNLISHYFYVIIEGRMKVYFYDESKDRKITLFILTKHDVFNVYNLFDYTSYNVFYETLDDVTVIQTPINRFKKWMDDNPRFSSGILHYLISKMKALETYVTASCLDCTSTKLARLLLKNAEINSSLIDGLPHKEIAQYMGTTRAVLNRHLQKFKNNGIIEIHNKTIRIVNLELLKKHI</sequence>
<dbReference type="GO" id="GO:0003677">
    <property type="term" value="F:DNA binding"/>
    <property type="evidence" value="ECO:0007669"/>
    <property type="project" value="UniProtKB-KW"/>
</dbReference>
<organism evidence="6 7">
    <name type="scientific">Hyunsoonleella jejuensis</name>
    <dbReference type="NCBI Taxonomy" id="419940"/>
    <lineage>
        <taxon>Bacteria</taxon>
        <taxon>Pseudomonadati</taxon>
        <taxon>Bacteroidota</taxon>
        <taxon>Flavobacteriia</taxon>
        <taxon>Flavobacteriales</taxon>
        <taxon>Flavobacteriaceae</taxon>
    </lineage>
</organism>
<dbReference type="SMART" id="SM00100">
    <property type="entry name" value="cNMP"/>
    <property type="match status" value="1"/>
</dbReference>
<dbReference type="CDD" id="cd00038">
    <property type="entry name" value="CAP_ED"/>
    <property type="match status" value="1"/>
</dbReference>
<evidence type="ECO:0000256" key="2">
    <source>
        <dbReference type="ARBA" id="ARBA00023125"/>
    </source>
</evidence>
<evidence type="ECO:0000259" key="4">
    <source>
        <dbReference type="PROSITE" id="PS50042"/>
    </source>
</evidence>
<dbReference type="Gene3D" id="2.60.120.10">
    <property type="entry name" value="Jelly Rolls"/>
    <property type="match status" value="1"/>
</dbReference>
<gene>
    <name evidence="6" type="ORF">SAMN05421824_2675</name>
</gene>
<dbReference type="InterPro" id="IPR050397">
    <property type="entry name" value="Env_Response_Regulators"/>
</dbReference>
<dbReference type="SUPFAM" id="SSF51206">
    <property type="entry name" value="cAMP-binding domain-like"/>
    <property type="match status" value="1"/>
</dbReference>
<evidence type="ECO:0000313" key="6">
    <source>
        <dbReference type="EMBL" id="SEQ95977.1"/>
    </source>
</evidence>
<dbReference type="SMART" id="SM00419">
    <property type="entry name" value="HTH_CRP"/>
    <property type="match status" value="1"/>
</dbReference>
<evidence type="ECO:0000256" key="3">
    <source>
        <dbReference type="ARBA" id="ARBA00023163"/>
    </source>
</evidence>
<dbReference type="Gene3D" id="1.10.10.10">
    <property type="entry name" value="Winged helix-like DNA-binding domain superfamily/Winged helix DNA-binding domain"/>
    <property type="match status" value="1"/>
</dbReference>
<dbReference type="PROSITE" id="PS50042">
    <property type="entry name" value="CNMP_BINDING_3"/>
    <property type="match status" value="1"/>
</dbReference>
<accession>A0A1H9KAM1</accession>
<dbReference type="InterPro" id="IPR014710">
    <property type="entry name" value="RmlC-like_jellyroll"/>
</dbReference>
<dbReference type="GO" id="GO:0005829">
    <property type="term" value="C:cytosol"/>
    <property type="evidence" value="ECO:0007669"/>
    <property type="project" value="TreeGrafter"/>
</dbReference>